<evidence type="ECO:0000256" key="1">
    <source>
        <dbReference type="ARBA" id="ARBA00003543"/>
    </source>
</evidence>
<dbReference type="Gene3D" id="2.60.15.10">
    <property type="entry name" value="F0F1 ATP synthase delta/epsilon subunit, N-terminal"/>
    <property type="match status" value="1"/>
</dbReference>
<evidence type="ECO:0000259" key="12">
    <source>
        <dbReference type="Pfam" id="PF02823"/>
    </source>
</evidence>
<protein>
    <recommendedName>
        <fullName evidence="10">ATP synthase epsilon chain</fullName>
    </recommendedName>
    <alternativeName>
        <fullName evidence="10">ATP synthase F1 sector epsilon subunit</fullName>
    </alternativeName>
    <alternativeName>
        <fullName evidence="10">F-ATPase epsilon subunit</fullName>
    </alternativeName>
</protein>
<dbReference type="HAMAP" id="MF_00530">
    <property type="entry name" value="ATP_synth_epsil_bac"/>
    <property type="match status" value="1"/>
</dbReference>
<comment type="similarity">
    <text evidence="3 10 11">Belongs to the ATPase epsilon chain family.</text>
</comment>
<accession>A0A371XH49</accession>
<dbReference type="GO" id="GO:0045259">
    <property type="term" value="C:proton-transporting ATP synthase complex"/>
    <property type="evidence" value="ECO:0007669"/>
    <property type="project" value="UniProtKB-KW"/>
</dbReference>
<keyword evidence="7 10" id="KW-0472">Membrane</keyword>
<evidence type="ECO:0000256" key="4">
    <source>
        <dbReference type="ARBA" id="ARBA00022448"/>
    </source>
</evidence>
<comment type="subcellular location">
    <subcellularLocation>
        <location evidence="10">Cell membrane</location>
        <topology evidence="10">Peripheral membrane protein</topology>
    </subcellularLocation>
    <subcellularLocation>
        <location evidence="2">Endomembrane system</location>
        <topology evidence="2">Peripheral membrane protein</topology>
    </subcellularLocation>
</comment>
<comment type="function">
    <text evidence="1 10">Produces ATP from ADP in the presence of a proton gradient across the membrane.</text>
</comment>
<name>A0A371XH49_9HYPH</name>
<dbReference type="InterPro" id="IPR020546">
    <property type="entry name" value="ATP_synth_F1_dsu/esu_N"/>
</dbReference>
<reference evidence="14" key="1">
    <citation type="submission" date="2018-08" db="EMBL/GenBank/DDBJ databases">
        <authorList>
            <person name="Im W.T."/>
        </authorList>
    </citation>
    <scope>NUCLEOTIDE SEQUENCE [LARGE SCALE GENOMIC DNA]</scope>
    <source>
        <strain evidence="14">LA-28</strain>
    </source>
</reference>
<organism evidence="13 14">
    <name type="scientific">Mesorhizobium denitrificans</name>
    <dbReference type="NCBI Taxonomy" id="2294114"/>
    <lineage>
        <taxon>Bacteria</taxon>
        <taxon>Pseudomonadati</taxon>
        <taxon>Pseudomonadota</taxon>
        <taxon>Alphaproteobacteria</taxon>
        <taxon>Hyphomicrobiales</taxon>
        <taxon>Phyllobacteriaceae</taxon>
        <taxon>Mesorhizobium</taxon>
    </lineage>
</organism>
<evidence type="ECO:0000256" key="5">
    <source>
        <dbReference type="ARBA" id="ARBA00022781"/>
    </source>
</evidence>
<dbReference type="PANTHER" id="PTHR13822">
    <property type="entry name" value="ATP SYNTHASE DELTA/EPSILON CHAIN"/>
    <property type="match status" value="1"/>
</dbReference>
<evidence type="ECO:0000256" key="7">
    <source>
        <dbReference type="ARBA" id="ARBA00023136"/>
    </source>
</evidence>
<dbReference type="GO" id="GO:0046933">
    <property type="term" value="F:proton-transporting ATP synthase activity, rotational mechanism"/>
    <property type="evidence" value="ECO:0007669"/>
    <property type="project" value="UniProtKB-UniRule"/>
</dbReference>
<gene>
    <name evidence="10" type="primary">atpC</name>
    <name evidence="13" type="ORF">DY251_06110</name>
</gene>
<evidence type="ECO:0000256" key="6">
    <source>
        <dbReference type="ARBA" id="ARBA00023065"/>
    </source>
</evidence>
<dbReference type="InterPro" id="IPR001469">
    <property type="entry name" value="ATP_synth_F1_dsu/esu"/>
</dbReference>
<dbReference type="NCBIfam" id="TIGR01216">
    <property type="entry name" value="ATP_synt_epsi"/>
    <property type="match status" value="1"/>
</dbReference>
<dbReference type="SUPFAM" id="SSF51344">
    <property type="entry name" value="Epsilon subunit of F1F0-ATP synthase N-terminal domain"/>
    <property type="match status" value="1"/>
</dbReference>
<keyword evidence="6 10" id="KW-0406">Ion transport</keyword>
<keyword evidence="10" id="KW-1003">Cell membrane</keyword>
<evidence type="ECO:0000256" key="3">
    <source>
        <dbReference type="ARBA" id="ARBA00005712"/>
    </source>
</evidence>
<dbReference type="GO" id="GO:0005886">
    <property type="term" value="C:plasma membrane"/>
    <property type="evidence" value="ECO:0007669"/>
    <property type="project" value="UniProtKB-SubCell"/>
</dbReference>
<keyword evidence="4 10" id="KW-0813">Transport</keyword>
<comment type="caution">
    <text evidence="13">The sequence shown here is derived from an EMBL/GenBank/DDBJ whole genome shotgun (WGS) entry which is preliminary data.</text>
</comment>
<keyword evidence="9 10" id="KW-0066">ATP synthesis</keyword>
<evidence type="ECO:0000256" key="8">
    <source>
        <dbReference type="ARBA" id="ARBA00023196"/>
    </source>
</evidence>
<dbReference type="Pfam" id="PF02823">
    <property type="entry name" value="ATP-synt_DE_N"/>
    <property type="match status" value="1"/>
</dbReference>
<dbReference type="AlphaFoldDB" id="A0A371XH49"/>
<dbReference type="InterPro" id="IPR036771">
    <property type="entry name" value="ATPsynth_dsu/esu_N"/>
</dbReference>
<dbReference type="GO" id="GO:0012505">
    <property type="term" value="C:endomembrane system"/>
    <property type="evidence" value="ECO:0007669"/>
    <property type="project" value="UniProtKB-SubCell"/>
</dbReference>
<comment type="subunit">
    <text evidence="10 11">F-type ATPases have 2 components, CF(1) - the catalytic core - and CF(0) - the membrane proton channel. CF(1) has five subunits: alpha(3), beta(3), gamma(1), delta(1), epsilon(1). CF(0) has three main subunits: a, b and c.</text>
</comment>
<evidence type="ECO:0000256" key="11">
    <source>
        <dbReference type="RuleBase" id="RU003656"/>
    </source>
</evidence>
<keyword evidence="14" id="KW-1185">Reference proteome</keyword>
<evidence type="ECO:0000313" key="13">
    <source>
        <dbReference type="EMBL" id="RFC68541.1"/>
    </source>
</evidence>
<dbReference type="CDD" id="cd12152">
    <property type="entry name" value="F1-ATPase_delta"/>
    <property type="match status" value="1"/>
</dbReference>
<evidence type="ECO:0000256" key="10">
    <source>
        <dbReference type="HAMAP-Rule" id="MF_00530"/>
    </source>
</evidence>
<dbReference type="EMBL" id="QURN01000004">
    <property type="protein sequence ID" value="RFC68541.1"/>
    <property type="molecule type" value="Genomic_DNA"/>
</dbReference>
<proteinExistence type="inferred from homology"/>
<keyword evidence="5 10" id="KW-0375">Hydrogen ion transport</keyword>
<dbReference type="NCBIfam" id="NF001851">
    <property type="entry name" value="PRK00571.2-4"/>
    <property type="match status" value="1"/>
</dbReference>
<dbReference type="RefSeq" id="WP_116622976.1">
    <property type="nucleotide sequence ID" value="NZ_QURN01000004.1"/>
</dbReference>
<evidence type="ECO:0000256" key="2">
    <source>
        <dbReference type="ARBA" id="ARBA00004184"/>
    </source>
</evidence>
<evidence type="ECO:0000313" key="14">
    <source>
        <dbReference type="Proteomes" id="UP000262379"/>
    </source>
</evidence>
<feature type="domain" description="ATP synthase F1 complex delta/epsilon subunit N-terminal" evidence="12">
    <location>
        <begin position="5"/>
        <end position="84"/>
    </location>
</feature>
<dbReference type="GO" id="GO:0005524">
    <property type="term" value="F:ATP binding"/>
    <property type="evidence" value="ECO:0007669"/>
    <property type="project" value="UniProtKB-UniRule"/>
</dbReference>
<keyword evidence="8 10" id="KW-0139">CF(1)</keyword>
<dbReference type="PANTHER" id="PTHR13822:SF10">
    <property type="entry name" value="ATP SYNTHASE EPSILON CHAIN, CHLOROPLASTIC"/>
    <property type="match status" value="1"/>
</dbReference>
<evidence type="ECO:0000256" key="9">
    <source>
        <dbReference type="ARBA" id="ARBA00023310"/>
    </source>
</evidence>
<dbReference type="Proteomes" id="UP000262379">
    <property type="component" value="Unassembled WGS sequence"/>
</dbReference>
<sequence>MAEAFKFELVSPERLLVSESVEAVVIPGTEGEMTVMANHAPVMTTIKPGVVTVKPVSGAEQRFVVFGGFADILPSGCTLLAEEALAVQDINQDGLDRRIQDAREDVSDAKTDAARAKAQEYLDHLSTLKSALAA</sequence>